<protein>
    <submittedName>
        <fullName evidence="1">Uncharacterized protein</fullName>
    </submittedName>
</protein>
<reference evidence="1" key="1">
    <citation type="submission" date="2023-10" db="EMBL/GenBank/DDBJ databases">
        <authorList>
            <person name="Domelevo Entfellner J.-B."/>
        </authorList>
    </citation>
    <scope>NUCLEOTIDE SEQUENCE</scope>
</reference>
<dbReference type="Gramene" id="rna-AYBTSS11_LOCUS14133">
    <property type="protein sequence ID" value="CAJ1950210.1"/>
    <property type="gene ID" value="gene-AYBTSS11_LOCUS14133"/>
</dbReference>
<name>A0AA86SHZ1_9FABA</name>
<keyword evidence="2" id="KW-1185">Reference proteome</keyword>
<dbReference type="Proteomes" id="UP001189624">
    <property type="component" value="Chromosome 4"/>
</dbReference>
<evidence type="ECO:0000313" key="1">
    <source>
        <dbReference type="EMBL" id="CAJ1950210.1"/>
    </source>
</evidence>
<gene>
    <name evidence="1" type="ORF">AYBTSS11_LOCUS14133</name>
</gene>
<organism evidence="1 2">
    <name type="scientific">Sphenostylis stenocarpa</name>
    <dbReference type="NCBI Taxonomy" id="92480"/>
    <lineage>
        <taxon>Eukaryota</taxon>
        <taxon>Viridiplantae</taxon>
        <taxon>Streptophyta</taxon>
        <taxon>Embryophyta</taxon>
        <taxon>Tracheophyta</taxon>
        <taxon>Spermatophyta</taxon>
        <taxon>Magnoliopsida</taxon>
        <taxon>eudicotyledons</taxon>
        <taxon>Gunneridae</taxon>
        <taxon>Pentapetalae</taxon>
        <taxon>rosids</taxon>
        <taxon>fabids</taxon>
        <taxon>Fabales</taxon>
        <taxon>Fabaceae</taxon>
        <taxon>Papilionoideae</taxon>
        <taxon>50 kb inversion clade</taxon>
        <taxon>NPAAA clade</taxon>
        <taxon>indigoferoid/millettioid clade</taxon>
        <taxon>Phaseoleae</taxon>
        <taxon>Sphenostylis</taxon>
    </lineage>
</organism>
<sequence length="110" mass="12766">MHCIVTYTQPLVLKSRPKLTFSLFFSVTEDVLPFQFMISLPHLKWLTSGDQCFCDLMITPLSLPWGHCLDSSRAFLIMRNMFWEKIFQSPDCLGKIAIIFYGLIPQALLY</sequence>
<accession>A0AA86SHZ1</accession>
<evidence type="ECO:0000313" key="2">
    <source>
        <dbReference type="Proteomes" id="UP001189624"/>
    </source>
</evidence>
<dbReference type="EMBL" id="OY731401">
    <property type="protein sequence ID" value="CAJ1950210.1"/>
    <property type="molecule type" value="Genomic_DNA"/>
</dbReference>
<proteinExistence type="predicted"/>
<dbReference type="AlphaFoldDB" id="A0AA86SHZ1"/>